<dbReference type="Proteomes" id="UP000031668">
    <property type="component" value="Unassembled WGS sequence"/>
</dbReference>
<dbReference type="InterPro" id="IPR036928">
    <property type="entry name" value="AS_sf"/>
</dbReference>
<evidence type="ECO:0008006" key="3">
    <source>
        <dbReference type="Google" id="ProtNLM"/>
    </source>
</evidence>
<organism evidence="1 2">
    <name type="scientific">Thelohanellus kitauei</name>
    <name type="common">Myxosporean</name>
    <dbReference type="NCBI Taxonomy" id="669202"/>
    <lineage>
        <taxon>Eukaryota</taxon>
        <taxon>Metazoa</taxon>
        <taxon>Cnidaria</taxon>
        <taxon>Myxozoa</taxon>
        <taxon>Myxosporea</taxon>
        <taxon>Bivalvulida</taxon>
        <taxon>Platysporina</taxon>
        <taxon>Myxobolidae</taxon>
        <taxon>Thelohanellus</taxon>
    </lineage>
</organism>
<sequence>MQKGKLPMMTFKLANKNDINLKLILAVGSTVTEAELDNVNRQRNRAMKIMDNIFKEVDIFLLLMYLEYHPLAINIGFDKSSNLPIALQMMSKWWSEDLLLSVAYQIEKMFPLTSTPNDYQRVLEPQTSSG</sequence>
<evidence type="ECO:0000313" key="1">
    <source>
        <dbReference type="EMBL" id="KII65700.1"/>
    </source>
</evidence>
<evidence type="ECO:0000313" key="2">
    <source>
        <dbReference type="Proteomes" id="UP000031668"/>
    </source>
</evidence>
<accession>A0A0C2MMX5</accession>
<keyword evidence="2" id="KW-1185">Reference proteome</keyword>
<name>A0A0C2MMX5_THEKT</name>
<proteinExistence type="predicted"/>
<reference evidence="1 2" key="1">
    <citation type="journal article" date="2014" name="Genome Biol. Evol.">
        <title>The genome of the myxosporean Thelohanellus kitauei shows adaptations to nutrient acquisition within its fish host.</title>
        <authorList>
            <person name="Yang Y."/>
            <person name="Xiong J."/>
            <person name="Zhou Z."/>
            <person name="Huo F."/>
            <person name="Miao W."/>
            <person name="Ran C."/>
            <person name="Liu Y."/>
            <person name="Zhang J."/>
            <person name="Feng J."/>
            <person name="Wang M."/>
            <person name="Wang M."/>
            <person name="Wang L."/>
            <person name="Yao B."/>
        </authorList>
    </citation>
    <scope>NUCLEOTIDE SEQUENCE [LARGE SCALE GENOMIC DNA]</scope>
    <source>
        <strain evidence="1">Wuqing</strain>
    </source>
</reference>
<protein>
    <recommendedName>
        <fullName evidence="3">Fatty acid amide hydrolase</fullName>
    </recommendedName>
</protein>
<dbReference type="SUPFAM" id="SSF75304">
    <property type="entry name" value="Amidase signature (AS) enzymes"/>
    <property type="match status" value="1"/>
</dbReference>
<dbReference type="OrthoDB" id="421993at2759"/>
<dbReference type="Gene3D" id="3.90.1300.10">
    <property type="entry name" value="Amidase signature (AS) domain"/>
    <property type="match status" value="1"/>
</dbReference>
<dbReference type="AlphaFoldDB" id="A0A0C2MMX5"/>
<dbReference type="EMBL" id="JWZT01003741">
    <property type="protein sequence ID" value="KII65700.1"/>
    <property type="molecule type" value="Genomic_DNA"/>
</dbReference>
<comment type="caution">
    <text evidence="1">The sequence shown here is derived from an EMBL/GenBank/DDBJ whole genome shotgun (WGS) entry which is preliminary data.</text>
</comment>
<gene>
    <name evidence="1" type="ORF">RF11_16112</name>
</gene>